<dbReference type="AlphaFoldDB" id="A0AAU7XC76"/>
<comment type="pathway">
    <text evidence="2 6">Cofactor biosynthesis; tetrahydrofolate biosynthesis; 2-amino-4-hydroxy-6-hydroxymethyl-7,8-dihydropteridine diphosphate from 7,8-dihydroneopterin triphosphate: step 3/4.</text>
</comment>
<evidence type="ECO:0000259" key="7">
    <source>
        <dbReference type="SMART" id="SM00905"/>
    </source>
</evidence>
<dbReference type="SMART" id="SM00905">
    <property type="entry name" value="FolB"/>
    <property type="match status" value="1"/>
</dbReference>
<dbReference type="PANTHER" id="PTHR42844">
    <property type="entry name" value="DIHYDRONEOPTERIN ALDOLASE 1-RELATED"/>
    <property type="match status" value="1"/>
</dbReference>
<comment type="catalytic activity">
    <reaction evidence="1 6">
        <text>7,8-dihydroneopterin = 6-hydroxymethyl-7,8-dihydropterin + glycolaldehyde</text>
        <dbReference type="Rhea" id="RHEA:10540"/>
        <dbReference type="ChEBI" id="CHEBI:17001"/>
        <dbReference type="ChEBI" id="CHEBI:17071"/>
        <dbReference type="ChEBI" id="CHEBI:44841"/>
        <dbReference type="EC" id="4.1.2.25"/>
    </reaction>
</comment>
<reference evidence="8" key="1">
    <citation type="submission" date="2024-06" db="EMBL/GenBank/DDBJ databases">
        <title>Methylostella associata gen. nov., sp. nov., a novel Ancalomicrobiaceae-affiliated facultatively methylotrophic bacteria that feed on methanotrophs of the genus Methylococcus.</title>
        <authorList>
            <person name="Saltykova V."/>
            <person name="Danilova O.V."/>
            <person name="Oshkin I.Y."/>
            <person name="Belova S.E."/>
            <person name="Pimenov N.V."/>
            <person name="Dedysh S.N."/>
        </authorList>
    </citation>
    <scope>NUCLEOTIDE SEQUENCE</scope>
    <source>
        <strain evidence="8">S20</strain>
    </source>
</reference>
<keyword evidence="4 6" id="KW-0289">Folate biosynthesis</keyword>
<dbReference type="SUPFAM" id="SSF55620">
    <property type="entry name" value="Tetrahydrobiopterin biosynthesis enzymes-like"/>
    <property type="match status" value="1"/>
</dbReference>
<dbReference type="GO" id="GO:0046654">
    <property type="term" value="P:tetrahydrofolate biosynthetic process"/>
    <property type="evidence" value="ECO:0007669"/>
    <property type="project" value="UniProtKB-UniRule"/>
</dbReference>
<dbReference type="PANTHER" id="PTHR42844:SF1">
    <property type="entry name" value="DIHYDRONEOPTERIN ALDOLASE 1-RELATED"/>
    <property type="match status" value="1"/>
</dbReference>
<evidence type="ECO:0000256" key="2">
    <source>
        <dbReference type="ARBA" id="ARBA00005013"/>
    </source>
</evidence>
<dbReference type="GO" id="GO:0005737">
    <property type="term" value="C:cytoplasm"/>
    <property type="evidence" value="ECO:0007669"/>
    <property type="project" value="TreeGrafter"/>
</dbReference>
<dbReference type="Pfam" id="PF02152">
    <property type="entry name" value="FolB"/>
    <property type="match status" value="1"/>
</dbReference>
<dbReference type="InterPro" id="IPR043133">
    <property type="entry name" value="GTP-CH-I_C/QueF"/>
</dbReference>
<dbReference type="NCBIfam" id="TIGR00525">
    <property type="entry name" value="folB"/>
    <property type="match status" value="1"/>
</dbReference>
<keyword evidence="5 6" id="KW-0456">Lyase</keyword>
<comment type="function">
    <text evidence="6">Catalyzes the conversion of 7,8-dihydroneopterin to 6-hydroxymethyl-7,8-dihydropterin.</text>
</comment>
<dbReference type="InterPro" id="IPR006156">
    <property type="entry name" value="Dihydroneopterin_aldolase"/>
</dbReference>
<name>A0AAU7XC76_9HYPH</name>
<comment type="similarity">
    <text evidence="3 6">Belongs to the DHNA family.</text>
</comment>
<dbReference type="NCBIfam" id="TIGR00526">
    <property type="entry name" value="folB_dom"/>
    <property type="match status" value="1"/>
</dbReference>
<gene>
    <name evidence="8" type="primary">folB</name>
    <name evidence="8" type="ORF">ABS361_01675</name>
</gene>
<dbReference type="GO" id="GO:0046656">
    <property type="term" value="P:folic acid biosynthetic process"/>
    <property type="evidence" value="ECO:0007669"/>
    <property type="project" value="UniProtKB-UniRule"/>
</dbReference>
<dbReference type="Gene3D" id="3.30.1130.10">
    <property type="match status" value="1"/>
</dbReference>
<dbReference type="EC" id="4.1.2.25" evidence="6"/>
<evidence type="ECO:0000256" key="4">
    <source>
        <dbReference type="ARBA" id="ARBA00022909"/>
    </source>
</evidence>
<evidence type="ECO:0000256" key="6">
    <source>
        <dbReference type="RuleBase" id="RU362079"/>
    </source>
</evidence>
<evidence type="ECO:0000313" key="8">
    <source>
        <dbReference type="EMBL" id="XBY45038.1"/>
    </source>
</evidence>
<dbReference type="EMBL" id="CP158568">
    <property type="protein sequence ID" value="XBY45038.1"/>
    <property type="molecule type" value="Genomic_DNA"/>
</dbReference>
<sequence>MTDRILLTRIATYAYHGVFPEEEKLGQRFYISLDCRLDLKPAGTTDEWERTVSYDQLADIVVKASTDKRFHLIEALAETIAAEILARFPAIEQVIVRVDKPAAPIPTVLDGIAIEIDRRRAPPGLADAGHGA</sequence>
<dbReference type="CDD" id="cd00534">
    <property type="entry name" value="DHNA_DHNTPE"/>
    <property type="match status" value="1"/>
</dbReference>
<dbReference type="FunFam" id="3.30.1130.10:FF:000003">
    <property type="entry name" value="7,8-dihydroneopterin aldolase"/>
    <property type="match status" value="1"/>
</dbReference>
<dbReference type="KEGG" id="mflg:ABS361_01675"/>
<dbReference type="GO" id="GO:0004150">
    <property type="term" value="F:dihydroneopterin aldolase activity"/>
    <property type="evidence" value="ECO:0007669"/>
    <property type="project" value="UniProtKB-UniRule"/>
</dbReference>
<feature type="domain" description="Dihydroneopterin aldolase/epimerase" evidence="7">
    <location>
        <begin position="5"/>
        <end position="118"/>
    </location>
</feature>
<evidence type="ECO:0000256" key="3">
    <source>
        <dbReference type="ARBA" id="ARBA00005708"/>
    </source>
</evidence>
<evidence type="ECO:0000256" key="1">
    <source>
        <dbReference type="ARBA" id="ARBA00001353"/>
    </source>
</evidence>
<protein>
    <recommendedName>
        <fullName evidence="6">7,8-dihydroneopterin aldolase</fullName>
        <ecNumber evidence="6">4.1.2.25</ecNumber>
    </recommendedName>
</protein>
<organism evidence="8">
    <name type="scientific">Methyloraptor flagellatus</name>
    <dbReference type="NCBI Taxonomy" id="3162530"/>
    <lineage>
        <taxon>Bacteria</taxon>
        <taxon>Pseudomonadati</taxon>
        <taxon>Pseudomonadota</taxon>
        <taxon>Alphaproteobacteria</taxon>
        <taxon>Hyphomicrobiales</taxon>
        <taxon>Ancalomicrobiaceae</taxon>
        <taxon>Methyloraptor</taxon>
    </lineage>
</organism>
<accession>A0AAU7XC76</accession>
<proteinExistence type="inferred from homology"/>
<dbReference type="InterPro" id="IPR006157">
    <property type="entry name" value="FolB_dom"/>
</dbReference>
<dbReference type="RefSeq" id="WP_407050131.1">
    <property type="nucleotide sequence ID" value="NZ_CP158568.1"/>
</dbReference>
<evidence type="ECO:0000256" key="5">
    <source>
        <dbReference type="ARBA" id="ARBA00023239"/>
    </source>
</evidence>